<dbReference type="AlphaFoldDB" id="A0A061S3I6"/>
<name>A0A061S3I6_9CHLO</name>
<dbReference type="EMBL" id="GBEZ01005615">
    <property type="protein sequence ID" value="JAC79712.1"/>
    <property type="molecule type" value="Transcribed_RNA"/>
</dbReference>
<sequence length="147" mass="16100">MAREEAAAAAEPQEAGGGGGTSPRAEVPESPQREKPPASKGRPPGAEKSVSFRGDEELRVEGSLLELYEEHSRSDESCATDVDVDMSDMINADREFCLKEVARLRRRLLQIQRTQTLTRSRSVLPRVSLLEGRGDSSDWGSTSKEDV</sequence>
<protein>
    <submittedName>
        <fullName evidence="2">Uncharacterized protein</fullName>
    </submittedName>
</protein>
<accession>A0A061S3I6</accession>
<evidence type="ECO:0000313" key="2">
    <source>
        <dbReference type="EMBL" id="JAC79712.1"/>
    </source>
</evidence>
<feature type="region of interest" description="Disordered" evidence="1">
    <location>
        <begin position="1"/>
        <end position="55"/>
    </location>
</feature>
<gene>
    <name evidence="2" type="ORF">TSPGSL018_12010</name>
</gene>
<reference evidence="2" key="1">
    <citation type="submission" date="2014-05" db="EMBL/GenBank/DDBJ databases">
        <title>The transcriptome of the halophilic microalga Tetraselmis sp. GSL018 isolated from the Great Salt Lake, Utah.</title>
        <authorList>
            <person name="Jinkerson R.E."/>
            <person name="D'Adamo S."/>
            <person name="Posewitz M.C."/>
        </authorList>
    </citation>
    <scope>NUCLEOTIDE SEQUENCE</scope>
    <source>
        <strain evidence="2">GSL018</strain>
    </source>
</reference>
<organism evidence="2">
    <name type="scientific">Tetraselmis sp. GSL018</name>
    <dbReference type="NCBI Taxonomy" id="582737"/>
    <lineage>
        <taxon>Eukaryota</taxon>
        <taxon>Viridiplantae</taxon>
        <taxon>Chlorophyta</taxon>
        <taxon>core chlorophytes</taxon>
        <taxon>Chlorodendrophyceae</taxon>
        <taxon>Chlorodendrales</taxon>
        <taxon>Chlorodendraceae</taxon>
        <taxon>Tetraselmis</taxon>
    </lineage>
</organism>
<proteinExistence type="predicted"/>
<evidence type="ECO:0000256" key="1">
    <source>
        <dbReference type="SAM" id="MobiDB-lite"/>
    </source>
</evidence>